<keyword evidence="2" id="KW-0812">Transmembrane</keyword>
<reference evidence="7 8" key="1">
    <citation type="submission" date="2017-12" db="EMBL/GenBank/DDBJ databases">
        <title>Genome Sequence of a Multidrug-Resistant Candida haemulonii Isolate from a Patient with Chronic Leg Ulcers in Israel.</title>
        <authorList>
            <person name="Chow N.A."/>
            <person name="Gade L."/>
            <person name="Batra D."/>
            <person name="Rowe L.A."/>
            <person name="Ben-Ami R."/>
            <person name="Loparev V.N."/>
            <person name="Litvintseva A.P."/>
        </authorList>
    </citation>
    <scope>NUCLEOTIDE SEQUENCE [LARGE SCALE GENOMIC DNA]</scope>
    <source>
        <strain evidence="7 8">B11899</strain>
    </source>
</reference>
<evidence type="ECO:0000256" key="2">
    <source>
        <dbReference type="ARBA" id="ARBA00022692"/>
    </source>
</evidence>
<dbReference type="PANTHER" id="PTHR15407:SF28">
    <property type="entry name" value="RIBITOL-5-PHOSPHATE TRANSFERASE FKTN"/>
    <property type="match status" value="1"/>
</dbReference>
<dbReference type="EMBL" id="PKFO01000010">
    <property type="protein sequence ID" value="PVH22983.1"/>
    <property type="molecule type" value="Genomic_DNA"/>
</dbReference>
<dbReference type="STRING" id="45357.A0A2V1B009"/>
<sequence length="842" mass="97108">MFVSIRKRSIHATVVVSMLVMVSLWLTSSSIPKLQHTNYLDSLSLSLWKSSTFDTDTNSAFNKKVTDLVHQRQKNDLEHAFWKIQTTLSKDQTDLEIPSYFFESDIGRLDVQPFDPRFTLAFYYYYMRVHAPNSPNGVQAPFHWADWMDMTVLDEFIFAENKTSCDFLDQRETEEVEAKKHNKPSKKEALDPAEFCVIDAELPFQHNDGNRLRMGFNVKNYPGRMTPEMAMIAGRSYMYTHAPPPASIIFMTDNGSYNMTTGVKQKLLHNGIVEDYLRHGKTTINTVEQFKLLNKKVPSFTDRVISDYQVNLEHKDFVSAPLQIIKDFQDLSVSRPLTRMEMNYLSSVKTSVANQNSPPKYFQEARIFNTVIGDHYDWRFFGGVKINTEEQELTLHRMVRTWLSFCRKQGITTWMAHGSLLSWYWNGIGFPWDNDIDVQMPLSDLHKLGRYFNQSLVVEDGKDGFGRYFIDCTSSITVRDHSNGKNNIDARFIDVDSGLYIDITALAVSGDATPERYLEGMPGEVKKESNKYNVNDQLQTYNCRNKHFSSLAEISPLIKSFVEGKVAYIPKRYSDILTAEYNKKGLLDKFFSRRLFMPQLRLWLHQDDLRFFLRAREQWNRYYGAKSSEASVGLTKPNIQGDLSTKEVTTLLELGEKDLMDLLLNDEILMSYAVSRDMTAFHESEIMRLLFGKSTQPLVIKAKEFPPLKYEPFLHRELSEYITYEGEVDRYIKLNEKHVVNAKDHKERSPDGTEEKLKKITTGDKNSEPDSKPKDTSGESKENNPSKPEEKAETKAETKAEVKSEDDSKKSDAEAQKNAEQEKANEKPKETPKDEPKEEVST</sequence>
<evidence type="ECO:0000259" key="6">
    <source>
        <dbReference type="Pfam" id="PF04991"/>
    </source>
</evidence>
<keyword evidence="8" id="KW-1185">Reference proteome</keyword>
<comment type="subcellular location">
    <subcellularLocation>
        <location evidence="1">Membrane</location>
        <topology evidence="1">Single-pass membrane protein</topology>
    </subcellularLocation>
</comment>
<dbReference type="InterPro" id="IPR009644">
    <property type="entry name" value="FKTN/MNN4/W02B3.4-1"/>
</dbReference>
<organism evidence="7 8">
    <name type="scientific">Candidozyma haemuli</name>
    <dbReference type="NCBI Taxonomy" id="45357"/>
    <lineage>
        <taxon>Eukaryota</taxon>
        <taxon>Fungi</taxon>
        <taxon>Dikarya</taxon>
        <taxon>Ascomycota</taxon>
        <taxon>Saccharomycotina</taxon>
        <taxon>Pichiomycetes</taxon>
        <taxon>Metschnikowiaceae</taxon>
        <taxon>Candidozyma</taxon>
    </lineage>
</organism>
<evidence type="ECO:0000256" key="1">
    <source>
        <dbReference type="ARBA" id="ARBA00004167"/>
    </source>
</evidence>
<dbReference type="InterPro" id="IPR007074">
    <property type="entry name" value="LicD/FKTN/FKRP_NTP_transf"/>
</dbReference>
<evidence type="ECO:0000313" key="7">
    <source>
        <dbReference type="EMBL" id="PVH22983.1"/>
    </source>
</evidence>
<dbReference type="PANTHER" id="PTHR15407">
    <property type="entry name" value="FUKUTIN-RELATED"/>
    <property type="match status" value="1"/>
</dbReference>
<dbReference type="GO" id="GO:0009100">
    <property type="term" value="P:glycoprotein metabolic process"/>
    <property type="evidence" value="ECO:0007669"/>
    <property type="project" value="UniProtKB-ARBA"/>
</dbReference>
<evidence type="ECO:0000256" key="3">
    <source>
        <dbReference type="ARBA" id="ARBA00022989"/>
    </source>
</evidence>
<feature type="domain" description="LicD/FKTN/FKRP nucleotidyltransferase" evidence="6">
    <location>
        <begin position="406"/>
        <end position="530"/>
    </location>
</feature>
<feature type="region of interest" description="Disordered" evidence="5">
    <location>
        <begin position="742"/>
        <end position="842"/>
    </location>
</feature>
<proteinExistence type="predicted"/>
<dbReference type="AlphaFoldDB" id="A0A2V1B009"/>
<evidence type="ECO:0000256" key="5">
    <source>
        <dbReference type="SAM" id="MobiDB-lite"/>
    </source>
</evidence>
<keyword evidence="3" id="KW-1133">Transmembrane helix</keyword>
<gene>
    <name evidence="7" type="ORF">CXQ85_002708</name>
</gene>
<dbReference type="Proteomes" id="UP000244309">
    <property type="component" value="Unassembled WGS sequence"/>
</dbReference>
<protein>
    <recommendedName>
        <fullName evidence="6">LicD/FKTN/FKRP nucleotidyltransferase domain-containing protein</fullName>
    </recommendedName>
</protein>
<comment type="caution">
    <text evidence="7">The sequence shown here is derived from an EMBL/GenBank/DDBJ whole genome shotgun (WGS) entry which is preliminary data.</text>
</comment>
<dbReference type="RefSeq" id="XP_025343923.1">
    <property type="nucleotide sequence ID" value="XM_025486373.1"/>
</dbReference>
<name>A0A2V1B009_9ASCO</name>
<dbReference type="Pfam" id="PF04991">
    <property type="entry name" value="LicD"/>
    <property type="match status" value="1"/>
</dbReference>
<evidence type="ECO:0000256" key="4">
    <source>
        <dbReference type="ARBA" id="ARBA00023136"/>
    </source>
</evidence>
<accession>A0A2V1B009</accession>
<keyword evidence="4" id="KW-0472">Membrane</keyword>
<dbReference type="OrthoDB" id="444255at2759"/>
<dbReference type="GO" id="GO:0016020">
    <property type="term" value="C:membrane"/>
    <property type="evidence" value="ECO:0007669"/>
    <property type="project" value="UniProtKB-SubCell"/>
</dbReference>
<dbReference type="VEuPathDB" id="FungiDB:CXQ85_002708"/>
<evidence type="ECO:0000313" key="8">
    <source>
        <dbReference type="Proteomes" id="UP000244309"/>
    </source>
</evidence>
<dbReference type="GeneID" id="37008039"/>